<feature type="compositionally biased region" description="Basic and acidic residues" evidence="1">
    <location>
        <begin position="70"/>
        <end position="98"/>
    </location>
</feature>
<evidence type="ECO:0000313" key="2">
    <source>
        <dbReference type="EMBL" id="KAJ7041641.1"/>
    </source>
</evidence>
<feature type="compositionally biased region" description="Basic and acidic residues" evidence="1">
    <location>
        <begin position="199"/>
        <end position="215"/>
    </location>
</feature>
<accession>A0AAD6T884</accession>
<protein>
    <submittedName>
        <fullName evidence="2">Uncharacterized protein</fullName>
    </submittedName>
</protein>
<comment type="caution">
    <text evidence="2">The sequence shown here is derived from an EMBL/GenBank/DDBJ whole genome shotgun (WGS) entry which is preliminary data.</text>
</comment>
<gene>
    <name evidence="2" type="ORF">C8F04DRAFT_1079569</name>
</gene>
<evidence type="ECO:0000313" key="3">
    <source>
        <dbReference type="Proteomes" id="UP001218188"/>
    </source>
</evidence>
<feature type="region of interest" description="Disordered" evidence="1">
    <location>
        <begin position="1"/>
        <end position="258"/>
    </location>
</feature>
<dbReference type="EMBL" id="JARJCM010000016">
    <property type="protein sequence ID" value="KAJ7041641.1"/>
    <property type="molecule type" value="Genomic_DNA"/>
</dbReference>
<dbReference type="InterPro" id="IPR022024">
    <property type="entry name" value="DUF3602"/>
</dbReference>
<dbReference type="InterPro" id="IPR053203">
    <property type="entry name" value="Cisplatin_resist-associated"/>
</dbReference>
<dbReference type="Proteomes" id="UP001218188">
    <property type="component" value="Unassembled WGS sequence"/>
</dbReference>
<dbReference type="AlphaFoldDB" id="A0AAD6T884"/>
<sequence>MADRSTSRGRDAVTSSGRGGMGNMAPTSTSRDRPVGGPDDFSSTRGREPPVAISEVRSTGRGGAGNFRSPSRDPKENQDVRGAGERDIIQAHEERDKAAVYSTGRGGVGNMSRSRSRGPTPAVTEVHSSGRGGAGNIVAGPPPPYERGRSAPADAVHSTGRGGLANLTSLPAPPPDQVQHHPGEYESSGRGGAGNMSSSRERTGSKERSGSKDRAGGIAGLWNRIHGPGRTPPVTIREDGQPGGVEAVAAGGGGHGAI</sequence>
<dbReference type="PANTHER" id="PTHR34693">
    <property type="entry name" value="PROTEIN PAR32"/>
    <property type="match status" value="1"/>
</dbReference>
<proteinExistence type="predicted"/>
<dbReference type="Pfam" id="PF12223">
    <property type="entry name" value="DUF3602"/>
    <property type="match status" value="2"/>
</dbReference>
<organism evidence="2 3">
    <name type="scientific">Mycena alexandri</name>
    <dbReference type="NCBI Taxonomy" id="1745969"/>
    <lineage>
        <taxon>Eukaryota</taxon>
        <taxon>Fungi</taxon>
        <taxon>Dikarya</taxon>
        <taxon>Basidiomycota</taxon>
        <taxon>Agaricomycotina</taxon>
        <taxon>Agaricomycetes</taxon>
        <taxon>Agaricomycetidae</taxon>
        <taxon>Agaricales</taxon>
        <taxon>Marasmiineae</taxon>
        <taxon>Mycenaceae</taxon>
        <taxon>Mycena</taxon>
    </lineage>
</organism>
<evidence type="ECO:0000256" key="1">
    <source>
        <dbReference type="SAM" id="MobiDB-lite"/>
    </source>
</evidence>
<keyword evidence="3" id="KW-1185">Reference proteome</keyword>
<feature type="compositionally biased region" description="Basic and acidic residues" evidence="1">
    <location>
        <begin position="1"/>
        <end position="11"/>
    </location>
</feature>
<reference evidence="2" key="1">
    <citation type="submission" date="2023-03" db="EMBL/GenBank/DDBJ databases">
        <title>Massive genome expansion in bonnet fungi (Mycena s.s.) driven by repeated elements and novel gene families across ecological guilds.</title>
        <authorList>
            <consortium name="Lawrence Berkeley National Laboratory"/>
            <person name="Harder C.B."/>
            <person name="Miyauchi S."/>
            <person name="Viragh M."/>
            <person name="Kuo A."/>
            <person name="Thoen E."/>
            <person name="Andreopoulos B."/>
            <person name="Lu D."/>
            <person name="Skrede I."/>
            <person name="Drula E."/>
            <person name="Henrissat B."/>
            <person name="Morin E."/>
            <person name="Kohler A."/>
            <person name="Barry K."/>
            <person name="LaButti K."/>
            <person name="Morin E."/>
            <person name="Salamov A."/>
            <person name="Lipzen A."/>
            <person name="Mereny Z."/>
            <person name="Hegedus B."/>
            <person name="Baldrian P."/>
            <person name="Stursova M."/>
            <person name="Weitz H."/>
            <person name="Taylor A."/>
            <person name="Grigoriev I.V."/>
            <person name="Nagy L.G."/>
            <person name="Martin F."/>
            <person name="Kauserud H."/>
        </authorList>
    </citation>
    <scope>NUCLEOTIDE SEQUENCE</scope>
    <source>
        <strain evidence="2">CBHHK200</strain>
    </source>
</reference>
<name>A0AAD6T884_9AGAR</name>
<dbReference type="PANTHER" id="PTHR34693:SF1">
    <property type="entry name" value="PROTEIN PAR32"/>
    <property type="match status" value="1"/>
</dbReference>